<gene>
    <name evidence="1" type="ORF">THS5294_01528</name>
</gene>
<evidence type="ECO:0000313" key="2">
    <source>
        <dbReference type="Proteomes" id="UP000051298"/>
    </source>
</evidence>
<evidence type="ECO:0008006" key="3">
    <source>
        <dbReference type="Google" id="ProtNLM"/>
    </source>
</evidence>
<dbReference type="RefSeq" id="WP_058123261.1">
    <property type="nucleotide sequence ID" value="NZ_CYRX01000025.1"/>
</dbReference>
<dbReference type="AlphaFoldDB" id="A0A0P1EYT0"/>
<sequence>MTVLNEGRHPGEFLMSEAQGQRSRGNITVASGAGVIVPGTVLGKVTASGEYLASSNTAEDGSEAAVAVALYGCDATAATADIAAIVRDAEINGSVLTYHADRNEVSEKTAANTQLEAAGIIVR</sequence>
<proteinExistence type="predicted"/>
<organism evidence="1 2">
    <name type="scientific">Thalassobacter stenotrophicus</name>
    <dbReference type="NCBI Taxonomy" id="266809"/>
    <lineage>
        <taxon>Bacteria</taxon>
        <taxon>Pseudomonadati</taxon>
        <taxon>Pseudomonadota</taxon>
        <taxon>Alphaproteobacteria</taxon>
        <taxon>Rhodobacterales</taxon>
        <taxon>Roseobacteraceae</taxon>
        <taxon>Thalassobacter</taxon>
    </lineage>
</organism>
<protein>
    <recommendedName>
        <fullName evidence="3">Bacteriophage lambda head decoration protein D</fullName>
    </recommendedName>
</protein>
<reference evidence="1 2" key="1">
    <citation type="submission" date="2015-09" db="EMBL/GenBank/DDBJ databases">
        <authorList>
            <consortium name="Swine Surveillance"/>
        </authorList>
    </citation>
    <scope>NUCLEOTIDE SEQUENCE [LARGE SCALE GENOMIC DNA]</scope>
    <source>
        <strain evidence="1 2">CECT 5294</strain>
    </source>
</reference>
<name>A0A0P1EYT0_9RHOB</name>
<dbReference type="EMBL" id="CYRX01000025">
    <property type="protein sequence ID" value="CUH60239.1"/>
    <property type="molecule type" value="Genomic_DNA"/>
</dbReference>
<dbReference type="InterPro" id="IPR004195">
    <property type="entry name" value="Head_decoration_D"/>
</dbReference>
<evidence type="ECO:0000313" key="1">
    <source>
        <dbReference type="EMBL" id="CUH60239.1"/>
    </source>
</evidence>
<dbReference type="Pfam" id="PF02924">
    <property type="entry name" value="HDPD"/>
    <property type="match status" value="1"/>
</dbReference>
<accession>A0A0P1EYT0</accession>
<dbReference type="Proteomes" id="UP000051298">
    <property type="component" value="Unassembled WGS sequence"/>
</dbReference>